<geneLocation type="plasmid" evidence="1">
    <name>pLMV7</name>
</geneLocation>
<keyword evidence="1" id="KW-0614">Plasmid</keyword>
<dbReference type="AlphaFoldDB" id="U5NZW9"/>
<organism evidence="1">
    <name type="scientific">Micrococcus sp. V7</name>
    <dbReference type="NCBI Taxonomy" id="404582"/>
    <lineage>
        <taxon>Bacteria</taxon>
        <taxon>Bacillati</taxon>
        <taxon>Actinomycetota</taxon>
        <taxon>Actinomycetes</taxon>
        <taxon>Micrococcales</taxon>
        <taxon>Micrococcaceae</taxon>
        <taxon>Micrococcus</taxon>
    </lineage>
</organism>
<dbReference type="RefSeq" id="WP_023190106.1">
    <property type="nucleotide sequence ID" value="NC_022599.1"/>
</dbReference>
<sequence>MITATATPSVITRLNREWQARWAQHEYDFPHGRMTCEQTLQIVSRREENADAVLRGLLTSAAQDGPNDTVCARTALQIILPRVVSIAAQCARRQRVQHAGVYEEPLAVTVALALERIKNAPLHRRGSVLGNLAMDLLKLSLAYYNAADAEIPADTTDGAMFEPRTLNELARIDNEVSPTEAATQQVLALAAWARDREVLTEAETSLLVSYELANCQERKRLAATLGIESQALRLRVHRVRQSLRQAVQTHALQRTDLMPQMAA</sequence>
<dbReference type="EMBL" id="KF577591">
    <property type="protein sequence ID" value="AGY35470.1"/>
    <property type="molecule type" value="Genomic_DNA"/>
</dbReference>
<proteinExistence type="predicted"/>
<protein>
    <submittedName>
        <fullName evidence="1">Uncharacterized protein</fullName>
    </submittedName>
</protein>
<accession>U5NZW9</accession>
<name>U5NZW9_9MICC</name>
<evidence type="ECO:0000313" key="1">
    <source>
        <dbReference type="EMBL" id="AGY35470.1"/>
    </source>
</evidence>
<gene>
    <name evidence="1" type="ORF">LMV7_p00490</name>
</gene>
<reference evidence="1" key="1">
    <citation type="journal article" date="2013" name="Genome Announc.">
        <title>First complete sequence of a giant linear plasmid from a micrococcus strain isolated from an extremely high-altitude lake.</title>
        <authorList>
            <person name="Dib J.R."/>
            <person name="Schuldes J."/>
            <person name="Thurmer A."/>
            <person name="Farias M.E."/>
            <person name="Daniel R."/>
            <person name="Meinhardt F."/>
        </authorList>
    </citation>
    <scope>NUCLEOTIDE SEQUENCE</scope>
    <source>
        <strain evidence="1">V7</strain>
        <plasmid evidence="1">pLMV7</plasmid>
    </source>
</reference>